<dbReference type="InterPro" id="IPR018957">
    <property type="entry name" value="Znf_C3HC4_RING-type"/>
</dbReference>
<feature type="compositionally biased region" description="Acidic residues" evidence="5">
    <location>
        <begin position="278"/>
        <end position="298"/>
    </location>
</feature>
<dbReference type="SUPFAM" id="SSF57850">
    <property type="entry name" value="RING/U-box"/>
    <property type="match status" value="1"/>
</dbReference>
<feature type="compositionally biased region" description="Acidic residues" evidence="5">
    <location>
        <begin position="200"/>
        <end position="216"/>
    </location>
</feature>
<dbReference type="InterPro" id="IPR017907">
    <property type="entry name" value="Znf_RING_CS"/>
</dbReference>
<dbReference type="PANTHER" id="PTHR23327">
    <property type="entry name" value="RING FINGER PROTEIN 127"/>
    <property type="match status" value="1"/>
</dbReference>
<sequence length="472" mass="52088">MAMIGSSGAESSGLVNTLQGHVDDIRSLIQCGICIRPLYEPFTLACGHTFCYSCLSSWFAGGRSKRTCPDCRAPVKTQPAPAYLVRAVVQMFTTRAELLDTEETTAEHLKNHKEEIEKLDKDKANTDPQNGGLFGGLFAPKPPQLKPVIDIDDGIMRCPNCSWELEDGQNCAGCGYVYRPDSEGTYSSGSDLSSGSDYDSILDGDDDDEDEIEDPDAPTTQSRIGAPFHLYDRPINLGPMFHDLHPHPFYLPGFRHTTGTGHPPWQARDAYNGNVPYGEEEEEEDEDYYEDSFIDDEEHTQREREGSESDRSTVVDSSRAPEPEDYDWESEDEESVPGRLSRRRGQWVVDSDASEAESAETPYDHGSNEIPDGLDDDSNSDNSDSDSSDSDDSDDSDGPHISATRSHYPSVILPSDDDEIEDGSSSPPRPRTSRTTGTTANTAIAVDDSDDEEPVGPVRRASQRRQARFSPY</sequence>
<evidence type="ECO:0000259" key="6">
    <source>
        <dbReference type="PROSITE" id="PS50089"/>
    </source>
</evidence>
<keyword evidence="2 4" id="KW-0863">Zinc-finger</keyword>
<dbReference type="Gene3D" id="3.30.40.10">
    <property type="entry name" value="Zinc/RING finger domain, C3HC4 (zinc finger)"/>
    <property type="match status" value="1"/>
</dbReference>
<keyword evidence="8" id="KW-1185">Reference proteome</keyword>
<feature type="compositionally biased region" description="Acidic residues" evidence="5">
    <location>
        <begin position="372"/>
        <end position="396"/>
    </location>
</feature>
<keyword evidence="3" id="KW-0862">Zinc</keyword>
<dbReference type="EMBL" id="JAQIZZ010000001">
    <property type="protein sequence ID" value="KAJ5556412.1"/>
    <property type="molecule type" value="Genomic_DNA"/>
</dbReference>
<feature type="domain" description="RING-type" evidence="6">
    <location>
        <begin position="31"/>
        <end position="72"/>
    </location>
</feature>
<evidence type="ECO:0000256" key="4">
    <source>
        <dbReference type="PROSITE-ProRule" id="PRU00175"/>
    </source>
</evidence>
<dbReference type="AlphaFoldDB" id="A0AAD6GLH2"/>
<feature type="compositionally biased region" description="Acidic residues" evidence="5">
    <location>
        <begin position="323"/>
        <end position="335"/>
    </location>
</feature>
<protein>
    <recommendedName>
        <fullName evidence="6">RING-type domain-containing protein</fullName>
    </recommendedName>
</protein>
<keyword evidence="1" id="KW-0479">Metal-binding</keyword>
<dbReference type="CDD" id="cd16568">
    <property type="entry name" value="RING-HC_ScPSH1-like"/>
    <property type="match status" value="1"/>
</dbReference>
<dbReference type="Pfam" id="PF00097">
    <property type="entry name" value="zf-C3HC4"/>
    <property type="match status" value="1"/>
</dbReference>
<feature type="region of interest" description="Disordered" evidence="5">
    <location>
        <begin position="185"/>
        <end position="227"/>
    </location>
</feature>
<dbReference type="SMART" id="SM00184">
    <property type="entry name" value="RING"/>
    <property type="match status" value="1"/>
</dbReference>
<feature type="compositionally biased region" description="Basic and acidic residues" evidence="5">
    <location>
        <begin position="299"/>
        <end position="313"/>
    </location>
</feature>
<evidence type="ECO:0000256" key="5">
    <source>
        <dbReference type="SAM" id="MobiDB-lite"/>
    </source>
</evidence>
<feature type="region of interest" description="Disordered" evidence="5">
    <location>
        <begin position="261"/>
        <end position="472"/>
    </location>
</feature>
<accession>A0AAD6GLH2</accession>
<proteinExistence type="predicted"/>
<dbReference type="GO" id="GO:0008270">
    <property type="term" value="F:zinc ion binding"/>
    <property type="evidence" value="ECO:0007669"/>
    <property type="project" value="UniProtKB-KW"/>
</dbReference>
<evidence type="ECO:0000313" key="7">
    <source>
        <dbReference type="EMBL" id="KAJ5556412.1"/>
    </source>
</evidence>
<gene>
    <name evidence="7" type="ORF">N7494_000327</name>
</gene>
<evidence type="ECO:0000256" key="2">
    <source>
        <dbReference type="ARBA" id="ARBA00022771"/>
    </source>
</evidence>
<reference evidence="7 8" key="1">
    <citation type="journal article" date="2023" name="IMA Fungus">
        <title>Comparative genomic study of the Penicillium genus elucidates a diverse pangenome and 15 lateral gene transfer events.</title>
        <authorList>
            <person name="Petersen C."/>
            <person name="Sorensen T."/>
            <person name="Nielsen M.R."/>
            <person name="Sondergaard T.E."/>
            <person name="Sorensen J.L."/>
            <person name="Fitzpatrick D.A."/>
            <person name="Frisvad J.C."/>
            <person name="Nielsen K.L."/>
        </authorList>
    </citation>
    <scope>NUCLEOTIDE SEQUENCE [LARGE SCALE GENOMIC DNA]</scope>
    <source>
        <strain evidence="7 8">IBT 35679</strain>
    </source>
</reference>
<organism evidence="7 8">
    <name type="scientific">Penicillium frequentans</name>
    <dbReference type="NCBI Taxonomy" id="3151616"/>
    <lineage>
        <taxon>Eukaryota</taxon>
        <taxon>Fungi</taxon>
        <taxon>Dikarya</taxon>
        <taxon>Ascomycota</taxon>
        <taxon>Pezizomycotina</taxon>
        <taxon>Eurotiomycetes</taxon>
        <taxon>Eurotiomycetidae</taxon>
        <taxon>Eurotiales</taxon>
        <taxon>Aspergillaceae</taxon>
        <taxon>Penicillium</taxon>
    </lineage>
</organism>
<name>A0AAD6GLH2_9EURO</name>
<dbReference type="Proteomes" id="UP001220324">
    <property type="component" value="Unassembled WGS sequence"/>
</dbReference>
<dbReference type="InterPro" id="IPR013083">
    <property type="entry name" value="Znf_RING/FYVE/PHD"/>
</dbReference>
<evidence type="ECO:0000313" key="8">
    <source>
        <dbReference type="Proteomes" id="UP001220324"/>
    </source>
</evidence>
<feature type="compositionally biased region" description="Basic residues" evidence="5">
    <location>
        <begin position="461"/>
        <end position="472"/>
    </location>
</feature>
<dbReference type="PROSITE" id="PS00518">
    <property type="entry name" value="ZF_RING_1"/>
    <property type="match status" value="1"/>
</dbReference>
<feature type="compositionally biased region" description="Low complexity" evidence="5">
    <location>
        <begin position="185"/>
        <end position="199"/>
    </location>
</feature>
<dbReference type="PROSITE" id="PS50089">
    <property type="entry name" value="ZF_RING_2"/>
    <property type="match status" value="1"/>
</dbReference>
<dbReference type="InterPro" id="IPR001841">
    <property type="entry name" value="Znf_RING"/>
</dbReference>
<evidence type="ECO:0000256" key="1">
    <source>
        <dbReference type="ARBA" id="ARBA00022723"/>
    </source>
</evidence>
<comment type="caution">
    <text evidence="7">The sequence shown here is derived from an EMBL/GenBank/DDBJ whole genome shotgun (WGS) entry which is preliminary data.</text>
</comment>
<evidence type="ECO:0000256" key="3">
    <source>
        <dbReference type="ARBA" id="ARBA00022833"/>
    </source>
</evidence>